<evidence type="ECO:0000313" key="1">
    <source>
        <dbReference type="EMBL" id="KAF9650308.1"/>
    </source>
</evidence>
<name>A0ACB6ZLN3_THEGA</name>
<protein>
    <submittedName>
        <fullName evidence="1">Uncharacterized protein</fullName>
    </submittedName>
</protein>
<reference evidence="1" key="1">
    <citation type="submission" date="2019-10" db="EMBL/GenBank/DDBJ databases">
        <authorList>
            <consortium name="DOE Joint Genome Institute"/>
            <person name="Kuo A."/>
            <person name="Miyauchi S."/>
            <person name="Kiss E."/>
            <person name="Drula E."/>
            <person name="Kohler A."/>
            <person name="Sanchez-Garcia M."/>
            <person name="Andreopoulos B."/>
            <person name="Barry K.W."/>
            <person name="Bonito G."/>
            <person name="Buee M."/>
            <person name="Carver A."/>
            <person name="Chen C."/>
            <person name="Cichocki N."/>
            <person name="Clum A."/>
            <person name="Culley D."/>
            <person name="Crous P.W."/>
            <person name="Fauchery L."/>
            <person name="Girlanda M."/>
            <person name="Hayes R."/>
            <person name="Keri Z."/>
            <person name="Labutti K."/>
            <person name="Lipzen A."/>
            <person name="Lombard V."/>
            <person name="Magnuson J."/>
            <person name="Maillard F."/>
            <person name="Morin E."/>
            <person name="Murat C."/>
            <person name="Nolan M."/>
            <person name="Ohm R."/>
            <person name="Pangilinan J."/>
            <person name="Pereira M."/>
            <person name="Perotto S."/>
            <person name="Peter M."/>
            <person name="Riley R."/>
            <person name="Sitrit Y."/>
            <person name="Stielow B."/>
            <person name="Szollosi G."/>
            <person name="Zifcakova L."/>
            <person name="Stursova M."/>
            <person name="Spatafora J.W."/>
            <person name="Tedersoo L."/>
            <person name="Vaario L.-M."/>
            <person name="Yamada A."/>
            <person name="Yan M."/>
            <person name="Wang P."/>
            <person name="Xu J."/>
            <person name="Bruns T."/>
            <person name="Baldrian P."/>
            <person name="Vilgalys R."/>
            <person name="Henrissat B."/>
            <person name="Grigoriev I.V."/>
            <person name="Hibbett D."/>
            <person name="Nagy L.G."/>
            <person name="Martin F.M."/>
        </authorList>
    </citation>
    <scope>NUCLEOTIDE SEQUENCE</scope>
    <source>
        <strain evidence="1">P2</strain>
    </source>
</reference>
<keyword evidence="2" id="KW-1185">Reference proteome</keyword>
<reference evidence="1" key="2">
    <citation type="journal article" date="2020" name="Nat. Commun.">
        <title>Large-scale genome sequencing of mycorrhizal fungi provides insights into the early evolution of symbiotic traits.</title>
        <authorList>
            <person name="Miyauchi S."/>
            <person name="Kiss E."/>
            <person name="Kuo A."/>
            <person name="Drula E."/>
            <person name="Kohler A."/>
            <person name="Sanchez-Garcia M."/>
            <person name="Morin E."/>
            <person name="Andreopoulos B."/>
            <person name="Barry K.W."/>
            <person name="Bonito G."/>
            <person name="Buee M."/>
            <person name="Carver A."/>
            <person name="Chen C."/>
            <person name="Cichocki N."/>
            <person name="Clum A."/>
            <person name="Culley D."/>
            <person name="Crous P.W."/>
            <person name="Fauchery L."/>
            <person name="Girlanda M."/>
            <person name="Hayes R.D."/>
            <person name="Keri Z."/>
            <person name="LaButti K."/>
            <person name="Lipzen A."/>
            <person name="Lombard V."/>
            <person name="Magnuson J."/>
            <person name="Maillard F."/>
            <person name="Murat C."/>
            <person name="Nolan M."/>
            <person name="Ohm R.A."/>
            <person name="Pangilinan J."/>
            <person name="Pereira M.F."/>
            <person name="Perotto S."/>
            <person name="Peter M."/>
            <person name="Pfister S."/>
            <person name="Riley R."/>
            <person name="Sitrit Y."/>
            <person name="Stielow J.B."/>
            <person name="Szollosi G."/>
            <person name="Zifcakova L."/>
            <person name="Stursova M."/>
            <person name="Spatafora J.W."/>
            <person name="Tedersoo L."/>
            <person name="Vaario L.M."/>
            <person name="Yamada A."/>
            <person name="Yan M."/>
            <person name="Wang P."/>
            <person name="Xu J."/>
            <person name="Bruns T."/>
            <person name="Baldrian P."/>
            <person name="Vilgalys R."/>
            <person name="Dunand C."/>
            <person name="Henrissat B."/>
            <person name="Grigoriev I.V."/>
            <person name="Hibbett D."/>
            <person name="Nagy L.G."/>
            <person name="Martin F.M."/>
        </authorList>
    </citation>
    <scope>NUCLEOTIDE SEQUENCE</scope>
    <source>
        <strain evidence="1">P2</strain>
    </source>
</reference>
<sequence>MRSAGPYSLDLMTRVLLGLGPPATQYASCKDPEDPAPSWEEEVCGQTLNSTHSSSTLSDVVNTFDRQPVGWFPPLYPPPHRYVNQNLPPASTPTILDLHKLDTLSLDIRRDGIDSTSSESTSSTPTGSTFTRSPSPPFTIRGPNVGSVCRAEDENDSHELSPLQTLREKERKKIRQSSGVRPKVKAPQTRSLRTVEAPSRSSLEMVQCQWTGCTKRLHVDYVSVKHWGKHVREHYANQQDMIQCKWKGGCGAVLGKSSMWKHIVVHQPKFKIRCPRGCDVVTRGDMMRRHLRSCPVTSSQTAEEGESDEEEDTEVEEHVHRGGYDGDGEDNEEGGKD</sequence>
<proteinExistence type="predicted"/>
<gene>
    <name evidence="1" type="ORF">BDM02DRAFT_3112279</name>
</gene>
<comment type="caution">
    <text evidence="1">The sequence shown here is derived from an EMBL/GenBank/DDBJ whole genome shotgun (WGS) entry which is preliminary data.</text>
</comment>
<organism evidence="1 2">
    <name type="scientific">Thelephora ganbajun</name>
    <name type="common">Ganba fungus</name>
    <dbReference type="NCBI Taxonomy" id="370292"/>
    <lineage>
        <taxon>Eukaryota</taxon>
        <taxon>Fungi</taxon>
        <taxon>Dikarya</taxon>
        <taxon>Basidiomycota</taxon>
        <taxon>Agaricomycotina</taxon>
        <taxon>Agaricomycetes</taxon>
        <taxon>Thelephorales</taxon>
        <taxon>Thelephoraceae</taxon>
        <taxon>Thelephora</taxon>
    </lineage>
</organism>
<evidence type="ECO:0000313" key="2">
    <source>
        <dbReference type="Proteomes" id="UP000886501"/>
    </source>
</evidence>
<accession>A0ACB6ZLN3</accession>
<dbReference type="Proteomes" id="UP000886501">
    <property type="component" value="Unassembled WGS sequence"/>
</dbReference>
<dbReference type="EMBL" id="MU117986">
    <property type="protein sequence ID" value="KAF9650308.1"/>
    <property type="molecule type" value="Genomic_DNA"/>
</dbReference>